<dbReference type="GO" id="GO:0005737">
    <property type="term" value="C:cytoplasm"/>
    <property type="evidence" value="ECO:0007669"/>
    <property type="project" value="UniProtKB-SubCell"/>
</dbReference>
<dbReference type="Pfam" id="PF00072">
    <property type="entry name" value="Response_reg"/>
    <property type="match status" value="1"/>
</dbReference>
<dbReference type="PROSITE" id="PS01124">
    <property type="entry name" value="HTH_ARAC_FAMILY_2"/>
    <property type="match status" value="1"/>
</dbReference>
<comment type="subcellular location">
    <subcellularLocation>
        <location evidence="1">Cytoplasm</location>
    </subcellularLocation>
</comment>
<proteinExistence type="predicted"/>
<dbReference type="Proteomes" id="UP000275368">
    <property type="component" value="Chromosome"/>
</dbReference>
<dbReference type="InterPro" id="IPR051552">
    <property type="entry name" value="HptR"/>
</dbReference>
<dbReference type="InterPro" id="IPR018060">
    <property type="entry name" value="HTH_AraC"/>
</dbReference>
<dbReference type="InterPro" id="IPR011006">
    <property type="entry name" value="CheY-like_superfamily"/>
</dbReference>
<evidence type="ECO:0000256" key="2">
    <source>
        <dbReference type="ARBA" id="ARBA00022490"/>
    </source>
</evidence>
<dbReference type="Gene3D" id="3.40.50.2300">
    <property type="match status" value="1"/>
</dbReference>
<dbReference type="Pfam" id="PF12833">
    <property type="entry name" value="HTH_18"/>
    <property type="match status" value="1"/>
</dbReference>
<dbReference type="Gene3D" id="1.10.10.60">
    <property type="entry name" value="Homeodomain-like"/>
    <property type="match status" value="2"/>
</dbReference>
<organism evidence="8 9">
    <name type="scientific">Paenibacillus baekrokdamisoli</name>
    <dbReference type="NCBI Taxonomy" id="1712516"/>
    <lineage>
        <taxon>Bacteria</taxon>
        <taxon>Bacillati</taxon>
        <taxon>Bacillota</taxon>
        <taxon>Bacilli</taxon>
        <taxon>Bacillales</taxon>
        <taxon>Paenibacillaceae</taxon>
        <taxon>Paenibacillus</taxon>
    </lineage>
</organism>
<dbReference type="PANTHER" id="PTHR42713:SF3">
    <property type="entry name" value="TRANSCRIPTIONAL REGULATORY PROTEIN HPTR"/>
    <property type="match status" value="1"/>
</dbReference>
<dbReference type="PRINTS" id="PR00032">
    <property type="entry name" value="HTHARAC"/>
</dbReference>
<dbReference type="InterPro" id="IPR020449">
    <property type="entry name" value="Tscrpt_reg_AraC-type_HTH"/>
</dbReference>
<dbReference type="GO" id="GO:0000160">
    <property type="term" value="P:phosphorelay signal transduction system"/>
    <property type="evidence" value="ECO:0007669"/>
    <property type="project" value="UniProtKB-KW"/>
</dbReference>
<dbReference type="PANTHER" id="PTHR42713">
    <property type="entry name" value="HISTIDINE KINASE-RELATED"/>
    <property type="match status" value="1"/>
</dbReference>
<evidence type="ECO:0000256" key="6">
    <source>
        <dbReference type="ARBA" id="ARBA00023125"/>
    </source>
</evidence>
<dbReference type="KEGG" id="pbk:Back11_04930"/>
<evidence type="ECO:0000313" key="9">
    <source>
        <dbReference type="Proteomes" id="UP000275368"/>
    </source>
</evidence>
<gene>
    <name evidence="8" type="ORF">Back11_04930</name>
</gene>
<dbReference type="SMART" id="SM00342">
    <property type="entry name" value="HTH_ARAC"/>
    <property type="match status" value="1"/>
</dbReference>
<dbReference type="OrthoDB" id="2495103at2"/>
<protein>
    <submittedName>
        <fullName evidence="8">Uncharacterized protein</fullName>
    </submittedName>
</protein>
<dbReference type="InterPro" id="IPR009057">
    <property type="entry name" value="Homeodomain-like_sf"/>
</dbReference>
<dbReference type="GO" id="GO:0043565">
    <property type="term" value="F:sequence-specific DNA binding"/>
    <property type="evidence" value="ECO:0007669"/>
    <property type="project" value="InterPro"/>
</dbReference>
<dbReference type="SMART" id="SM00448">
    <property type="entry name" value="REC"/>
    <property type="match status" value="1"/>
</dbReference>
<evidence type="ECO:0000256" key="5">
    <source>
        <dbReference type="ARBA" id="ARBA00023015"/>
    </source>
</evidence>
<dbReference type="GO" id="GO:0003700">
    <property type="term" value="F:DNA-binding transcription factor activity"/>
    <property type="evidence" value="ECO:0007669"/>
    <property type="project" value="InterPro"/>
</dbReference>
<keyword evidence="5" id="KW-0805">Transcription regulation</keyword>
<keyword evidence="4" id="KW-0902">Two-component regulatory system</keyword>
<dbReference type="EMBL" id="AP019308">
    <property type="protein sequence ID" value="BBH19148.1"/>
    <property type="molecule type" value="Genomic_DNA"/>
</dbReference>
<keyword evidence="7" id="KW-0804">Transcription</keyword>
<dbReference type="CDD" id="cd17536">
    <property type="entry name" value="REC_YesN-like"/>
    <property type="match status" value="1"/>
</dbReference>
<keyword evidence="3" id="KW-0597">Phosphoprotein</keyword>
<dbReference type="InterPro" id="IPR001789">
    <property type="entry name" value="Sig_transdc_resp-reg_receiver"/>
</dbReference>
<sequence>MKIIIVDDMPKIREAIATIPEWESMDCQISGEAADGEEALQLIHADPPDILITDIRMPIMDGLQLAKLVRESYPEIYIIFLTAYSDFEYAKQAIKLGVSDFITKPIHVPELIERVRLIKVGKLDSQEEQQKWQDEAFQLLVNPLKSEEEKCNFLQSIQMAERKFIVLSIDIDNIDLLHQSGITFSKLSLHGKANNLMKTYPYVHWSFLSPSGIYLLIFSGDEETTAFRDHVFLIAREILQMCADSILFSTSIELSSLLASLVQLPQGIQEIKQCQDYRMLLGKNSIISFDVLQQLDDPISHRKELNEQALEEVLRVGGAEELHAFIRIIYKEIMGTGLNKNQVQQKILNLLEITDRTRKEFSLEINNELYLQIRKQIFAIDILSDMMVVLENYLKETMAAITHSKQNMVSEEIKAITNYIRLNYMDEITLQTLKDQLFLNYSYTYLSRKIKQETGKHFSDLLTEYRIQEAKRLLLTQSMKSYEIAYKVGFKDPAYFSQLFKKTVGISPKDYK</sequence>
<keyword evidence="9" id="KW-1185">Reference proteome</keyword>
<dbReference type="SUPFAM" id="SSF52172">
    <property type="entry name" value="CheY-like"/>
    <property type="match status" value="1"/>
</dbReference>
<name>A0A3G9J5Y0_9BACL</name>
<dbReference type="SUPFAM" id="SSF46689">
    <property type="entry name" value="Homeodomain-like"/>
    <property type="match status" value="1"/>
</dbReference>
<reference evidence="8 9" key="1">
    <citation type="submission" date="2018-11" db="EMBL/GenBank/DDBJ databases">
        <title>Complete genome sequence of Paenibacillus baekrokdamisoli strain KCTC 33723.</title>
        <authorList>
            <person name="Kang S.W."/>
            <person name="Lee K.C."/>
            <person name="Kim K.K."/>
            <person name="Kim J.S."/>
            <person name="Kim D.S."/>
            <person name="Ko S.H."/>
            <person name="Yang S.H."/>
            <person name="Lee J.S."/>
        </authorList>
    </citation>
    <scope>NUCLEOTIDE SEQUENCE [LARGE SCALE GENOMIC DNA]</scope>
    <source>
        <strain evidence="8 9">KCTC 33723</strain>
    </source>
</reference>
<keyword evidence="6" id="KW-0238">DNA-binding</keyword>
<evidence type="ECO:0000256" key="7">
    <source>
        <dbReference type="ARBA" id="ARBA00023163"/>
    </source>
</evidence>
<dbReference type="RefSeq" id="WP_125653536.1">
    <property type="nucleotide sequence ID" value="NZ_AP019308.1"/>
</dbReference>
<evidence type="ECO:0000256" key="3">
    <source>
        <dbReference type="ARBA" id="ARBA00022553"/>
    </source>
</evidence>
<evidence type="ECO:0000313" key="8">
    <source>
        <dbReference type="EMBL" id="BBH19148.1"/>
    </source>
</evidence>
<evidence type="ECO:0000256" key="1">
    <source>
        <dbReference type="ARBA" id="ARBA00004496"/>
    </source>
</evidence>
<evidence type="ECO:0000256" key="4">
    <source>
        <dbReference type="ARBA" id="ARBA00023012"/>
    </source>
</evidence>
<dbReference type="AlphaFoldDB" id="A0A3G9J5Y0"/>
<keyword evidence="2" id="KW-0963">Cytoplasm</keyword>
<accession>A0A3G9J5Y0</accession>
<dbReference type="PROSITE" id="PS50110">
    <property type="entry name" value="RESPONSE_REGULATORY"/>
    <property type="match status" value="1"/>
</dbReference>